<evidence type="ECO:0000313" key="2">
    <source>
        <dbReference type="EMBL" id="MDA0138645.1"/>
    </source>
</evidence>
<feature type="domain" description="Cupin type-2" evidence="1">
    <location>
        <begin position="39"/>
        <end position="103"/>
    </location>
</feature>
<gene>
    <name evidence="2" type="ORF">OJ962_14170</name>
</gene>
<accession>A0ABT4RJC0</accession>
<dbReference type="InterPro" id="IPR011051">
    <property type="entry name" value="RmlC_Cupin_sf"/>
</dbReference>
<dbReference type="InterPro" id="IPR014710">
    <property type="entry name" value="RmlC-like_jellyroll"/>
</dbReference>
<keyword evidence="3" id="KW-1185">Reference proteome</keyword>
<dbReference type="Gene3D" id="2.60.120.10">
    <property type="entry name" value="Jelly Rolls"/>
    <property type="match status" value="1"/>
</dbReference>
<protein>
    <submittedName>
        <fullName evidence="2">Cupin domain-containing protein</fullName>
    </submittedName>
</protein>
<proteinExistence type="predicted"/>
<organism evidence="2 3">
    <name type="scientific">Solirubrobacter deserti</name>
    <dbReference type="NCBI Taxonomy" id="2282478"/>
    <lineage>
        <taxon>Bacteria</taxon>
        <taxon>Bacillati</taxon>
        <taxon>Actinomycetota</taxon>
        <taxon>Thermoleophilia</taxon>
        <taxon>Solirubrobacterales</taxon>
        <taxon>Solirubrobacteraceae</taxon>
        <taxon>Solirubrobacter</taxon>
    </lineage>
</organism>
<dbReference type="PANTHER" id="PTHR36440">
    <property type="entry name" value="PUTATIVE (AFU_ORTHOLOGUE AFUA_8G07350)-RELATED"/>
    <property type="match status" value="1"/>
</dbReference>
<sequence length="200" mass="20823">MSKTQTAARRRIVNPVQGDAVTFLETSAESGGERSLAELEVAPGGSVTPHYHLSYTERFMILRGRLNLVIDGEQLTLGPGEEATVPIGALHAWSNESAEPAVAHVELRPGQPGFETSLRVAYGLAADGRVLKNGMPRNPLHAALLLEWGTAGCPARTPCSNAACGSWPASRAPAASIGGCSSDTGSAWSSIAGNPRAVAR</sequence>
<dbReference type="SUPFAM" id="SSF51182">
    <property type="entry name" value="RmlC-like cupins"/>
    <property type="match status" value="1"/>
</dbReference>
<dbReference type="InterPro" id="IPR013096">
    <property type="entry name" value="Cupin_2"/>
</dbReference>
<evidence type="ECO:0000259" key="1">
    <source>
        <dbReference type="Pfam" id="PF07883"/>
    </source>
</evidence>
<dbReference type="EMBL" id="JAPCID010000017">
    <property type="protein sequence ID" value="MDA0138645.1"/>
    <property type="molecule type" value="Genomic_DNA"/>
</dbReference>
<comment type="caution">
    <text evidence="2">The sequence shown here is derived from an EMBL/GenBank/DDBJ whole genome shotgun (WGS) entry which is preliminary data.</text>
</comment>
<evidence type="ECO:0000313" key="3">
    <source>
        <dbReference type="Proteomes" id="UP001147700"/>
    </source>
</evidence>
<dbReference type="Proteomes" id="UP001147700">
    <property type="component" value="Unassembled WGS sequence"/>
</dbReference>
<dbReference type="RefSeq" id="WP_270006412.1">
    <property type="nucleotide sequence ID" value="NZ_JAPCID010000017.1"/>
</dbReference>
<reference evidence="2" key="1">
    <citation type="submission" date="2022-10" db="EMBL/GenBank/DDBJ databases">
        <title>The WGS of Solirubrobacter sp. CPCC 204708.</title>
        <authorList>
            <person name="Jiang Z."/>
        </authorList>
    </citation>
    <scope>NUCLEOTIDE SEQUENCE</scope>
    <source>
        <strain evidence="2">CPCC 204708</strain>
    </source>
</reference>
<dbReference type="PANTHER" id="PTHR36440:SF1">
    <property type="entry name" value="PUTATIVE (AFU_ORTHOLOGUE AFUA_8G07350)-RELATED"/>
    <property type="match status" value="1"/>
</dbReference>
<dbReference type="Pfam" id="PF07883">
    <property type="entry name" value="Cupin_2"/>
    <property type="match status" value="1"/>
</dbReference>
<name>A0ABT4RJC0_9ACTN</name>
<dbReference type="InterPro" id="IPR053146">
    <property type="entry name" value="QDO-like"/>
</dbReference>